<dbReference type="Gene3D" id="1.10.150.290">
    <property type="entry name" value="S-adenosyl-L-methionine-dependent methyltransferases"/>
    <property type="match status" value="1"/>
</dbReference>
<dbReference type="SUPFAM" id="SSF53335">
    <property type="entry name" value="S-adenosyl-L-methionine-dependent methyltransferases"/>
    <property type="match status" value="1"/>
</dbReference>
<dbReference type="InterPro" id="IPR029063">
    <property type="entry name" value="SAM-dependent_MTases_sf"/>
</dbReference>
<dbReference type="Proteomes" id="UP000603865">
    <property type="component" value="Unassembled WGS sequence"/>
</dbReference>
<dbReference type="HAMAP" id="MF_00560">
    <property type="entry name" value="Tran_acon_Me_trans"/>
    <property type="match status" value="1"/>
</dbReference>
<reference evidence="6" key="1">
    <citation type="journal article" date="2014" name="Int. J. Syst. Evol. Microbiol.">
        <title>Complete genome sequence of Corynebacterium casei LMG S-19264T (=DSM 44701T), isolated from a smear-ripened cheese.</title>
        <authorList>
            <consortium name="US DOE Joint Genome Institute (JGI-PGF)"/>
            <person name="Walter F."/>
            <person name="Albersmeier A."/>
            <person name="Kalinowski J."/>
            <person name="Ruckert C."/>
        </authorList>
    </citation>
    <scope>NUCLEOTIDE SEQUENCE</scope>
    <source>
        <strain evidence="6">JCM 31311</strain>
    </source>
</reference>
<dbReference type="InterPro" id="IPR023506">
    <property type="entry name" value="Trans-aconitate_MeTrfase"/>
</dbReference>
<keyword evidence="3 5" id="KW-0808">Transferase</keyword>
<evidence type="ECO:0000256" key="4">
    <source>
        <dbReference type="ARBA" id="ARBA00022691"/>
    </source>
</evidence>
<keyword evidence="1 5" id="KW-0963">Cytoplasm</keyword>
<comment type="subcellular location">
    <subcellularLocation>
        <location evidence="5">Cytoplasm</location>
    </subcellularLocation>
</comment>
<organism evidence="6 7">
    <name type="scientific">Deinococcus ruber</name>
    <dbReference type="NCBI Taxonomy" id="1848197"/>
    <lineage>
        <taxon>Bacteria</taxon>
        <taxon>Thermotogati</taxon>
        <taxon>Deinococcota</taxon>
        <taxon>Deinococci</taxon>
        <taxon>Deinococcales</taxon>
        <taxon>Deinococcaceae</taxon>
        <taxon>Deinococcus</taxon>
    </lineage>
</organism>
<evidence type="ECO:0000256" key="2">
    <source>
        <dbReference type="ARBA" id="ARBA00022603"/>
    </source>
</evidence>
<evidence type="ECO:0000256" key="1">
    <source>
        <dbReference type="ARBA" id="ARBA00022490"/>
    </source>
</evidence>
<comment type="similarity">
    <text evidence="5">Belongs to the methyltransferase superfamily. Tam family.</text>
</comment>
<comment type="catalytic activity">
    <reaction evidence="5">
        <text>trans-aconitate + S-adenosyl-L-methionine = (E)-3-(methoxycarbonyl)pent-2-enedioate + S-adenosyl-L-homocysteine</text>
        <dbReference type="Rhea" id="RHEA:14969"/>
        <dbReference type="ChEBI" id="CHEBI:15708"/>
        <dbReference type="ChEBI" id="CHEBI:57470"/>
        <dbReference type="ChEBI" id="CHEBI:57856"/>
        <dbReference type="ChEBI" id="CHEBI:59789"/>
        <dbReference type="EC" id="2.1.1.144"/>
    </reaction>
</comment>
<dbReference type="PANTHER" id="PTHR43861:SF1">
    <property type="entry name" value="TRANS-ACONITATE 2-METHYLTRANSFERASE"/>
    <property type="match status" value="1"/>
</dbReference>
<keyword evidence="4 5" id="KW-0949">S-adenosyl-L-methionine</keyword>
<evidence type="ECO:0000313" key="6">
    <source>
        <dbReference type="EMBL" id="GGQ93903.1"/>
    </source>
</evidence>
<name>A0A918BUU7_9DEIO</name>
<dbReference type="CDD" id="cd02440">
    <property type="entry name" value="AdoMet_MTases"/>
    <property type="match status" value="1"/>
</dbReference>
<proteinExistence type="inferred from homology"/>
<dbReference type="GO" id="GO:0005737">
    <property type="term" value="C:cytoplasm"/>
    <property type="evidence" value="ECO:0007669"/>
    <property type="project" value="UniProtKB-SubCell"/>
</dbReference>
<dbReference type="EC" id="2.1.1.144" evidence="5"/>
<dbReference type="Pfam" id="PF13489">
    <property type="entry name" value="Methyltransf_23"/>
    <property type="match status" value="1"/>
</dbReference>
<dbReference type="RefSeq" id="WP_189087656.1">
    <property type="nucleotide sequence ID" value="NZ_BMQL01000001.1"/>
</dbReference>
<comment type="function">
    <text evidence="5">Catalyzes the S-adenosylmethionine monomethyl esterification of trans-aconitate.</text>
</comment>
<dbReference type="GO" id="GO:0032259">
    <property type="term" value="P:methylation"/>
    <property type="evidence" value="ECO:0007669"/>
    <property type="project" value="UniProtKB-KW"/>
</dbReference>
<keyword evidence="7" id="KW-1185">Reference proteome</keyword>
<dbReference type="Gene3D" id="3.40.50.150">
    <property type="entry name" value="Vaccinia Virus protein VP39"/>
    <property type="match status" value="1"/>
</dbReference>
<protein>
    <recommendedName>
        <fullName evidence="5">Trans-aconitate 2-methyltransferase</fullName>
        <ecNumber evidence="5">2.1.1.144</ecNumber>
    </recommendedName>
</protein>
<dbReference type="AlphaFoldDB" id="A0A918BUU7"/>
<dbReference type="GO" id="GO:0030798">
    <property type="term" value="F:trans-aconitate 2-methyltransferase activity"/>
    <property type="evidence" value="ECO:0007669"/>
    <property type="project" value="UniProtKB-UniRule"/>
</dbReference>
<dbReference type="InterPro" id="IPR023149">
    <property type="entry name" value="Trans_acon_MeTrfase_C"/>
</dbReference>
<accession>A0A918BUU7</accession>
<gene>
    <name evidence="5 6" type="primary">tam</name>
    <name evidence="6" type="ORF">GCM10008957_02510</name>
</gene>
<evidence type="ECO:0000313" key="7">
    <source>
        <dbReference type="Proteomes" id="UP000603865"/>
    </source>
</evidence>
<dbReference type="PANTHER" id="PTHR43861">
    <property type="entry name" value="TRANS-ACONITATE 2-METHYLTRANSFERASE-RELATED"/>
    <property type="match status" value="1"/>
</dbReference>
<evidence type="ECO:0000256" key="3">
    <source>
        <dbReference type="ARBA" id="ARBA00022679"/>
    </source>
</evidence>
<comment type="caution">
    <text evidence="6">The sequence shown here is derived from an EMBL/GenBank/DDBJ whole genome shotgun (WGS) entry which is preliminary data.</text>
</comment>
<sequence length="256" mass="28308">MWNPATYLQFQAERDRPFFDLLGQVAMQAAPQTVLDLGCGTGHLTAALAQRWPSAQVTGIDSSAEMLAQAPALPNLRFVQADLSSWTPPHAPDLLVSNAALQWLPDHDRLIPRLAALVAPGGTFAFQVPGNFDAPSHKLLEEVRGSRRWREQLGASERDKATLASFGPERYTALLTACGFRVNAWETTYLHVLPGPDAVLNWVRGTALRPVLNRLNAHDAAEFEAEYAAQLREAYPVQPYGTPFPFRRIFVVAQRL</sequence>
<keyword evidence="2 5" id="KW-0489">Methyltransferase</keyword>
<reference evidence="6" key="2">
    <citation type="submission" date="2020-09" db="EMBL/GenBank/DDBJ databases">
        <authorList>
            <person name="Sun Q."/>
            <person name="Ohkuma M."/>
        </authorList>
    </citation>
    <scope>NUCLEOTIDE SEQUENCE</scope>
    <source>
        <strain evidence="6">JCM 31311</strain>
    </source>
</reference>
<dbReference type="EMBL" id="BMQL01000001">
    <property type="protein sequence ID" value="GGQ93903.1"/>
    <property type="molecule type" value="Genomic_DNA"/>
</dbReference>
<evidence type="ECO:0000256" key="5">
    <source>
        <dbReference type="HAMAP-Rule" id="MF_00560"/>
    </source>
</evidence>